<dbReference type="Proteomes" id="UP000886059">
    <property type="component" value="Unassembled WGS sequence"/>
</dbReference>
<gene>
    <name evidence="2" type="ORF">ENL01_01405</name>
</gene>
<accession>A0A7C5H6L2</accession>
<dbReference type="InterPro" id="IPR014263">
    <property type="entry name" value="Methanolan_biosynth_EpsI"/>
</dbReference>
<reference evidence="2" key="1">
    <citation type="journal article" date="2020" name="mSystems">
        <title>Genome- and Community-Level Interaction Insights into Carbon Utilization and Element Cycling Functions of Hydrothermarchaeota in Hydrothermal Sediment.</title>
        <authorList>
            <person name="Zhou Z."/>
            <person name="Liu Y."/>
            <person name="Xu W."/>
            <person name="Pan J."/>
            <person name="Luo Z.H."/>
            <person name="Li M."/>
        </authorList>
    </citation>
    <scope>NUCLEOTIDE SEQUENCE [LARGE SCALE GENOMIC DNA]</scope>
    <source>
        <strain evidence="2">HyVt-628</strain>
    </source>
</reference>
<dbReference type="Pfam" id="PF11984">
    <property type="entry name" value="DUF3485"/>
    <property type="match status" value="1"/>
</dbReference>
<protein>
    <submittedName>
        <fullName evidence="2">Exosortase-associated EpsI family protein</fullName>
    </submittedName>
</protein>
<feature type="domain" description="Methanolan biosynthesis EpsI" evidence="1">
    <location>
        <begin position="5"/>
        <end position="128"/>
    </location>
</feature>
<name>A0A7C5H6L2_9CHLB</name>
<dbReference type="AlphaFoldDB" id="A0A7C5H6L2"/>
<evidence type="ECO:0000313" key="2">
    <source>
        <dbReference type="EMBL" id="HHE07571.1"/>
    </source>
</evidence>
<organism evidence="2">
    <name type="scientific">Chlorobaculum parvum</name>
    <dbReference type="NCBI Taxonomy" id="274539"/>
    <lineage>
        <taxon>Bacteria</taxon>
        <taxon>Pseudomonadati</taxon>
        <taxon>Chlorobiota</taxon>
        <taxon>Chlorobiia</taxon>
        <taxon>Chlorobiales</taxon>
        <taxon>Chlorobiaceae</taxon>
        <taxon>Chlorobaculum</taxon>
    </lineage>
</organism>
<dbReference type="EMBL" id="DRSK01000086">
    <property type="protein sequence ID" value="HHE07571.1"/>
    <property type="molecule type" value="Genomic_DNA"/>
</dbReference>
<comment type="caution">
    <text evidence="2">The sequence shown here is derived from an EMBL/GenBank/DDBJ whole genome shotgun (WGS) entry which is preliminary data.</text>
</comment>
<proteinExistence type="predicted"/>
<sequence>MRRAGHVQQLCYSSQGAAVDMTPDQRIELDPGQTLDLTSFVASEQGGNVQDVLYWRLKGGQLEQNRTGFERIDYRLSHRILKMEQMIHLLYGKTPDNLMVRVSSVRTIPDRPSVVPLEYLNEYLHMLSPSARKLLTGL</sequence>
<evidence type="ECO:0000259" key="1">
    <source>
        <dbReference type="Pfam" id="PF11984"/>
    </source>
</evidence>